<keyword evidence="2" id="KW-1185">Reference proteome</keyword>
<gene>
    <name evidence="1" type="ORF">EV643_1341</name>
</gene>
<organism evidence="1 2">
    <name type="scientific">Kribbella caucasensis</name>
    <dbReference type="NCBI Taxonomy" id="2512215"/>
    <lineage>
        <taxon>Bacteria</taxon>
        <taxon>Bacillati</taxon>
        <taxon>Actinomycetota</taxon>
        <taxon>Actinomycetes</taxon>
        <taxon>Propionibacteriales</taxon>
        <taxon>Kribbellaceae</taxon>
        <taxon>Kribbella</taxon>
    </lineage>
</organism>
<name>A0A4R6J775_9ACTN</name>
<evidence type="ECO:0000313" key="1">
    <source>
        <dbReference type="EMBL" id="TDO30977.1"/>
    </source>
</evidence>
<dbReference type="OrthoDB" id="1913609at2"/>
<comment type="caution">
    <text evidence="1">The sequence shown here is derived from an EMBL/GenBank/DDBJ whole genome shotgun (WGS) entry which is preliminary data.</text>
</comment>
<dbReference type="Proteomes" id="UP000295388">
    <property type="component" value="Unassembled WGS sequence"/>
</dbReference>
<sequence>MSVWSDQNLDDKVVEALATVPVGSETEHHFGRPWITTYQLAIKIDAQHPEIATALGVDVGGLGTGRQVSLAQYLAKQLSARIKQGGEHYPIEGAFLSGTSLTELSFVSQDGHEIKSSMTNSGFDLSLFPPSLTMAPNQGYLLSPCPGSALLHHSPA</sequence>
<dbReference type="EMBL" id="SNWQ01000034">
    <property type="protein sequence ID" value="TDO30977.1"/>
    <property type="molecule type" value="Genomic_DNA"/>
</dbReference>
<proteinExistence type="predicted"/>
<reference evidence="1 2" key="1">
    <citation type="submission" date="2019-03" db="EMBL/GenBank/DDBJ databases">
        <title>Genomic Encyclopedia of Type Strains, Phase III (KMG-III): the genomes of soil and plant-associated and newly described type strains.</title>
        <authorList>
            <person name="Whitman W."/>
        </authorList>
    </citation>
    <scope>NUCLEOTIDE SEQUENCE [LARGE SCALE GENOMIC DNA]</scope>
    <source>
        <strain evidence="1 2">VKM Ac-2527</strain>
    </source>
</reference>
<evidence type="ECO:0000313" key="2">
    <source>
        <dbReference type="Proteomes" id="UP000295388"/>
    </source>
</evidence>
<dbReference type="RefSeq" id="WP_133805413.1">
    <property type="nucleotide sequence ID" value="NZ_SNWQ01000034.1"/>
</dbReference>
<accession>A0A4R6J775</accession>
<protein>
    <submittedName>
        <fullName evidence="1">Uncharacterized protein</fullName>
    </submittedName>
</protein>
<dbReference type="AlphaFoldDB" id="A0A4R6J775"/>